<dbReference type="InterPro" id="IPR000250">
    <property type="entry name" value="Peptidase_G1"/>
</dbReference>
<feature type="signal peptide" evidence="2">
    <location>
        <begin position="1"/>
        <end position="18"/>
    </location>
</feature>
<gene>
    <name evidence="3" type="ORF">VSDG_09535</name>
</gene>
<dbReference type="AlphaFoldDB" id="A0A423VAI5"/>
<dbReference type="GO" id="GO:0006508">
    <property type="term" value="P:proteolysis"/>
    <property type="evidence" value="ECO:0007669"/>
    <property type="project" value="InterPro"/>
</dbReference>
<proteinExistence type="predicted"/>
<protein>
    <recommendedName>
        <fullName evidence="5">Aspergillopepsin-2</fullName>
    </recommendedName>
</protein>
<dbReference type="PANTHER" id="PTHR37536">
    <property type="entry name" value="PUTATIVE (AFU_ORTHOLOGUE AFUA_3G02970)-RELATED"/>
    <property type="match status" value="1"/>
</dbReference>
<evidence type="ECO:0000256" key="2">
    <source>
        <dbReference type="SAM" id="SignalP"/>
    </source>
</evidence>
<keyword evidence="4" id="KW-1185">Reference proteome</keyword>
<dbReference type="GO" id="GO:0070007">
    <property type="term" value="F:glutamic-type endopeptidase activity"/>
    <property type="evidence" value="ECO:0007669"/>
    <property type="project" value="InterPro"/>
</dbReference>
<dbReference type="PRINTS" id="PR00977">
    <property type="entry name" value="SCYTLDPTASE"/>
</dbReference>
<comment type="caution">
    <text evidence="3">The sequence shown here is derived from an EMBL/GenBank/DDBJ whole genome shotgun (WGS) entry which is preliminary data.</text>
</comment>
<dbReference type="STRING" id="252740.A0A423VAI5"/>
<reference evidence="3 4" key="1">
    <citation type="submission" date="2015-09" db="EMBL/GenBank/DDBJ databases">
        <title>Host preference determinants of Valsa canker pathogens revealed by comparative genomics.</title>
        <authorList>
            <person name="Yin Z."/>
            <person name="Huang L."/>
        </authorList>
    </citation>
    <scope>NUCLEOTIDE SEQUENCE [LARGE SCALE GENOMIC DNA]</scope>
    <source>
        <strain evidence="3 4">YSFL</strain>
    </source>
</reference>
<evidence type="ECO:0000313" key="3">
    <source>
        <dbReference type="EMBL" id="ROV87878.1"/>
    </source>
</evidence>
<dbReference type="Proteomes" id="UP000284375">
    <property type="component" value="Unassembled WGS sequence"/>
</dbReference>
<keyword evidence="2" id="KW-0732">Signal</keyword>
<dbReference type="Gene3D" id="2.60.120.700">
    <property type="entry name" value="Peptidase G1"/>
    <property type="match status" value="1"/>
</dbReference>
<name>A0A423VAI5_CYTCH</name>
<dbReference type="Pfam" id="PF01828">
    <property type="entry name" value="Peptidase_A4"/>
    <property type="match status" value="1"/>
</dbReference>
<sequence length="270" mass="28451">MKFSVLATIALATELVLAARFTEKRRERHAARAAARQSNPRLPATDSDGLEIESLINGTTNEEYSSNWAGAVLIGTGYKSVAGTFVVPTPSEPSGGSSRTEYAASAWVGIDGDTATNSILQTGVDFYIEGSEVSFDAWYEWYPDYAYDFSGITISAGDTITVTVTATSTKAGTAVVENVSKGTSVTHTFTSQSKALQELNAEWIVEDFSEGYSLVPFADFGTVTFTDATAIGSNGSVGPSGATLIDIEQDGEVLTSSSTTSTTVTVEYIG</sequence>
<accession>A0A423VAI5</accession>
<dbReference type="CDD" id="cd13426">
    <property type="entry name" value="Peptidase_G1"/>
    <property type="match status" value="1"/>
</dbReference>
<dbReference type="OrthoDB" id="2862635at2759"/>
<dbReference type="InterPro" id="IPR038656">
    <property type="entry name" value="Peptidase_G1_sf"/>
</dbReference>
<evidence type="ECO:0000313" key="4">
    <source>
        <dbReference type="Proteomes" id="UP000284375"/>
    </source>
</evidence>
<feature type="chain" id="PRO_5018991949" description="Aspergillopepsin-2" evidence="2">
    <location>
        <begin position="19"/>
        <end position="270"/>
    </location>
</feature>
<feature type="active site" description="Proton acceptor" evidence="1">
    <location>
        <position position="206"/>
    </location>
</feature>
<dbReference type="InterPro" id="IPR013320">
    <property type="entry name" value="ConA-like_dom_sf"/>
</dbReference>
<organism evidence="3 4">
    <name type="scientific">Cytospora chrysosperma</name>
    <name type="common">Cytospora canker fungus</name>
    <name type="synonym">Sphaeria chrysosperma</name>
    <dbReference type="NCBI Taxonomy" id="252740"/>
    <lineage>
        <taxon>Eukaryota</taxon>
        <taxon>Fungi</taxon>
        <taxon>Dikarya</taxon>
        <taxon>Ascomycota</taxon>
        <taxon>Pezizomycotina</taxon>
        <taxon>Sordariomycetes</taxon>
        <taxon>Sordariomycetidae</taxon>
        <taxon>Diaporthales</taxon>
        <taxon>Cytosporaceae</taxon>
        <taxon>Cytospora</taxon>
    </lineage>
</organism>
<evidence type="ECO:0008006" key="5">
    <source>
        <dbReference type="Google" id="ProtNLM"/>
    </source>
</evidence>
<dbReference type="PANTHER" id="PTHR37536:SF1">
    <property type="entry name" value="ASPERGILLOPEPSIN, PUTAITVE (AFU_ORTHOLOGUE AFUA_7G01200)"/>
    <property type="match status" value="1"/>
</dbReference>
<dbReference type="EMBL" id="LJZO01000074">
    <property type="protein sequence ID" value="ROV87878.1"/>
    <property type="molecule type" value="Genomic_DNA"/>
</dbReference>
<dbReference type="SUPFAM" id="SSF49899">
    <property type="entry name" value="Concanavalin A-like lectins/glucanases"/>
    <property type="match status" value="1"/>
</dbReference>
<evidence type="ECO:0000256" key="1">
    <source>
        <dbReference type="PIRSR" id="PIRSR600250-50"/>
    </source>
</evidence>